<dbReference type="GO" id="GO:0000976">
    <property type="term" value="F:transcription cis-regulatory region binding"/>
    <property type="evidence" value="ECO:0007669"/>
    <property type="project" value="TreeGrafter"/>
</dbReference>
<reference evidence="4" key="1">
    <citation type="submission" date="2021-02" db="EMBL/GenBank/DDBJ databases">
        <title>First Annotated Genome of the Yellow-green Alga Tribonema minus.</title>
        <authorList>
            <person name="Mahan K.M."/>
        </authorList>
    </citation>
    <scope>NUCLEOTIDE SEQUENCE</scope>
    <source>
        <strain evidence="4">UTEX B ZZ1240</strain>
    </source>
</reference>
<sequence length="180" mass="18874">GVALSRTDCAPQLMLSKDQLTVTGEKGFRMVRATAGASEGAWYFEVLVLPPARADGHVRIGWSTGAGDLQAPVGYDRHSYAYRDLAGSRVHASLRHDGYGAPYGPGDVVGAQIVLAGPSDPSGAPTSAIRFFVNGVDQGVAYTALAPAAYLPAVSLYMGARVRVNFGPRFVCAPPPLRAE</sequence>
<dbReference type="InterPro" id="IPR037353">
    <property type="entry name" value="ASH2"/>
</dbReference>
<dbReference type="Proteomes" id="UP000664859">
    <property type="component" value="Unassembled WGS sequence"/>
</dbReference>
<dbReference type="InterPro" id="IPR003877">
    <property type="entry name" value="SPRY_dom"/>
</dbReference>
<evidence type="ECO:0000313" key="4">
    <source>
        <dbReference type="EMBL" id="KAG5175653.1"/>
    </source>
</evidence>
<dbReference type="Gene3D" id="2.60.120.920">
    <property type="match status" value="1"/>
</dbReference>
<gene>
    <name evidence="4" type="ORF">JKP88DRAFT_136192</name>
</gene>
<feature type="non-terminal residue" evidence="4">
    <location>
        <position position="1"/>
    </location>
</feature>
<dbReference type="InterPro" id="IPR013320">
    <property type="entry name" value="ConA-like_dom_sf"/>
</dbReference>
<keyword evidence="2" id="KW-0539">Nucleus</keyword>
<feature type="domain" description="B30.2/SPRY" evidence="3">
    <location>
        <begin position="1"/>
        <end position="171"/>
    </location>
</feature>
<dbReference type="InterPro" id="IPR043136">
    <property type="entry name" value="B30.2/SPRY_sf"/>
</dbReference>
<accession>A0A835YSC8</accession>
<dbReference type="AlphaFoldDB" id="A0A835YSC8"/>
<keyword evidence="5" id="KW-1185">Reference proteome</keyword>
<dbReference type="OrthoDB" id="10266026at2759"/>
<dbReference type="SMART" id="SM00449">
    <property type="entry name" value="SPRY"/>
    <property type="match status" value="1"/>
</dbReference>
<dbReference type="PROSITE" id="PS50188">
    <property type="entry name" value="B302_SPRY"/>
    <property type="match status" value="1"/>
</dbReference>
<dbReference type="CDD" id="cd12872">
    <property type="entry name" value="SPRY_Ash2"/>
    <property type="match status" value="1"/>
</dbReference>
<feature type="non-terminal residue" evidence="4">
    <location>
        <position position="180"/>
    </location>
</feature>
<name>A0A835YSC8_9STRA</name>
<dbReference type="SUPFAM" id="SSF49899">
    <property type="entry name" value="Concanavalin A-like lectins/glucanases"/>
    <property type="match status" value="1"/>
</dbReference>
<dbReference type="InterPro" id="IPR001870">
    <property type="entry name" value="B30.2/SPRY"/>
</dbReference>
<proteinExistence type="predicted"/>
<comment type="caution">
    <text evidence="4">The sequence shown here is derived from an EMBL/GenBank/DDBJ whole genome shotgun (WGS) entry which is preliminary data.</text>
</comment>
<dbReference type="PANTHER" id="PTHR10598">
    <property type="entry name" value="SET1/ASH2 HISTONE METHYLTRANSFERASE COMPLEX SUBUNIT ASH2"/>
    <property type="match status" value="1"/>
</dbReference>
<organism evidence="4 5">
    <name type="scientific">Tribonema minus</name>
    <dbReference type="NCBI Taxonomy" id="303371"/>
    <lineage>
        <taxon>Eukaryota</taxon>
        <taxon>Sar</taxon>
        <taxon>Stramenopiles</taxon>
        <taxon>Ochrophyta</taxon>
        <taxon>PX clade</taxon>
        <taxon>Xanthophyceae</taxon>
        <taxon>Tribonematales</taxon>
        <taxon>Tribonemataceae</taxon>
        <taxon>Tribonema</taxon>
    </lineage>
</organism>
<dbReference type="EMBL" id="JAFCMP010000547">
    <property type="protein sequence ID" value="KAG5175653.1"/>
    <property type="molecule type" value="Genomic_DNA"/>
</dbReference>
<protein>
    <submittedName>
        <fullName evidence="4">Concanavalin A-like lectin/glucanase domain-containing protein</fullName>
    </submittedName>
</protein>
<dbReference type="GO" id="GO:0048188">
    <property type="term" value="C:Set1C/COMPASS complex"/>
    <property type="evidence" value="ECO:0007669"/>
    <property type="project" value="InterPro"/>
</dbReference>
<keyword evidence="4" id="KW-0430">Lectin</keyword>
<evidence type="ECO:0000256" key="2">
    <source>
        <dbReference type="ARBA" id="ARBA00023242"/>
    </source>
</evidence>
<comment type="subcellular location">
    <subcellularLocation>
        <location evidence="1">Nucleus</location>
    </subcellularLocation>
</comment>
<dbReference type="GO" id="GO:0030246">
    <property type="term" value="F:carbohydrate binding"/>
    <property type="evidence" value="ECO:0007669"/>
    <property type="project" value="UniProtKB-KW"/>
</dbReference>
<evidence type="ECO:0000259" key="3">
    <source>
        <dbReference type="PROSITE" id="PS50188"/>
    </source>
</evidence>
<dbReference type="PANTHER" id="PTHR10598:SF0">
    <property type="entry name" value="SET1_ASH2 HISTONE METHYLTRANSFERASE COMPLEX SUBUNIT ASH2"/>
    <property type="match status" value="1"/>
</dbReference>
<evidence type="ECO:0000256" key="1">
    <source>
        <dbReference type="ARBA" id="ARBA00004123"/>
    </source>
</evidence>
<dbReference type="Pfam" id="PF00622">
    <property type="entry name" value="SPRY"/>
    <property type="match status" value="1"/>
</dbReference>
<evidence type="ECO:0000313" key="5">
    <source>
        <dbReference type="Proteomes" id="UP000664859"/>
    </source>
</evidence>